<dbReference type="EMBL" id="JBHSFZ010000048">
    <property type="protein sequence ID" value="MFC4595614.1"/>
    <property type="molecule type" value="Genomic_DNA"/>
</dbReference>
<dbReference type="InterPro" id="IPR001789">
    <property type="entry name" value="Sig_transdc_resp-reg_receiver"/>
</dbReference>
<dbReference type="CDD" id="cd06170">
    <property type="entry name" value="LuxR_C_like"/>
    <property type="match status" value="1"/>
</dbReference>
<dbReference type="Gene3D" id="3.40.50.2300">
    <property type="match status" value="1"/>
</dbReference>
<dbReference type="Proteomes" id="UP001595957">
    <property type="component" value="Unassembled WGS sequence"/>
</dbReference>
<dbReference type="PROSITE" id="PS50110">
    <property type="entry name" value="RESPONSE_REGULATORY"/>
    <property type="match status" value="1"/>
</dbReference>
<keyword evidence="3" id="KW-0804">Transcription</keyword>
<sequence>MSAKCSVFIVVDDARLRRNLVATLRSEQYQPTPYAAGSDFLEALSYLPAGVAIVDLNLPDKKGIDVLKQLLEERKDIPVIITADQVSIQMVVQMIKRGADDFLEQPFSKKMLLEVIDQSAALLQSRIELQQEQERAEACLQRLTKTEIDVLRSLKSNKSNQETAEELHLSIRTIETYRTRIMKKCGVTRFADAISIYSIASSSRKPH</sequence>
<gene>
    <name evidence="7" type="ORF">ACFO3E_15690</name>
</gene>
<reference evidence="8" key="1">
    <citation type="journal article" date="2019" name="Int. J. Syst. Evol. Microbiol.">
        <title>The Global Catalogue of Microorganisms (GCM) 10K type strain sequencing project: providing services to taxonomists for standard genome sequencing and annotation.</title>
        <authorList>
            <consortium name="The Broad Institute Genomics Platform"/>
            <consortium name="The Broad Institute Genome Sequencing Center for Infectious Disease"/>
            <person name="Wu L."/>
            <person name="Ma J."/>
        </authorList>
    </citation>
    <scope>NUCLEOTIDE SEQUENCE [LARGE SCALE GENOMIC DNA]</scope>
    <source>
        <strain evidence="8">NBRC 103632</strain>
    </source>
</reference>
<comment type="caution">
    <text evidence="7">The sequence shown here is derived from an EMBL/GenBank/DDBJ whole genome shotgun (WGS) entry which is preliminary data.</text>
</comment>
<evidence type="ECO:0000313" key="8">
    <source>
        <dbReference type="Proteomes" id="UP001595957"/>
    </source>
</evidence>
<dbReference type="SUPFAM" id="SSF52172">
    <property type="entry name" value="CheY-like"/>
    <property type="match status" value="1"/>
</dbReference>
<keyword evidence="1" id="KW-0805">Transcription regulation</keyword>
<protein>
    <submittedName>
        <fullName evidence="7">Response regulator transcription factor</fullName>
    </submittedName>
</protein>
<dbReference type="SUPFAM" id="SSF46894">
    <property type="entry name" value="C-terminal effector domain of the bipartite response regulators"/>
    <property type="match status" value="1"/>
</dbReference>
<evidence type="ECO:0000313" key="7">
    <source>
        <dbReference type="EMBL" id="MFC4595614.1"/>
    </source>
</evidence>
<keyword evidence="4" id="KW-0597">Phosphoprotein</keyword>
<proteinExistence type="predicted"/>
<dbReference type="InterPro" id="IPR036388">
    <property type="entry name" value="WH-like_DNA-bd_sf"/>
</dbReference>
<keyword evidence="8" id="KW-1185">Reference proteome</keyword>
<dbReference type="InterPro" id="IPR016032">
    <property type="entry name" value="Sig_transdc_resp-reg_C-effctor"/>
</dbReference>
<keyword evidence="2" id="KW-0238">DNA-binding</keyword>
<dbReference type="Pfam" id="PF00196">
    <property type="entry name" value="GerE"/>
    <property type="match status" value="1"/>
</dbReference>
<dbReference type="SMART" id="SM00448">
    <property type="entry name" value="REC"/>
    <property type="match status" value="1"/>
</dbReference>
<accession>A0ABV9F5V2</accession>
<feature type="modified residue" description="4-aspartylphosphate" evidence="4">
    <location>
        <position position="55"/>
    </location>
</feature>
<organism evidence="7 8">
    <name type="scientific">Sphingobium tyrosinilyticum</name>
    <dbReference type="NCBI Taxonomy" id="2715436"/>
    <lineage>
        <taxon>Bacteria</taxon>
        <taxon>Pseudomonadati</taxon>
        <taxon>Pseudomonadota</taxon>
        <taxon>Alphaproteobacteria</taxon>
        <taxon>Sphingomonadales</taxon>
        <taxon>Sphingomonadaceae</taxon>
        <taxon>Sphingobium</taxon>
    </lineage>
</organism>
<dbReference type="InterPro" id="IPR011006">
    <property type="entry name" value="CheY-like_superfamily"/>
</dbReference>
<dbReference type="SMART" id="SM00421">
    <property type="entry name" value="HTH_LUXR"/>
    <property type="match status" value="1"/>
</dbReference>
<name>A0ABV9F5V2_9SPHN</name>
<evidence type="ECO:0000256" key="1">
    <source>
        <dbReference type="ARBA" id="ARBA00023015"/>
    </source>
</evidence>
<dbReference type="RefSeq" id="WP_380805992.1">
    <property type="nucleotide sequence ID" value="NZ_JBHSFZ010000048.1"/>
</dbReference>
<dbReference type="PANTHER" id="PTHR44688">
    <property type="entry name" value="DNA-BINDING TRANSCRIPTIONAL ACTIVATOR DEVR_DOSR"/>
    <property type="match status" value="1"/>
</dbReference>
<evidence type="ECO:0000256" key="3">
    <source>
        <dbReference type="ARBA" id="ARBA00023163"/>
    </source>
</evidence>
<evidence type="ECO:0000256" key="4">
    <source>
        <dbReference type="PROSITE-ProRule" id="PRU00169"/>
    </source>
</evidence>
<dbReference type="InterPro" id="IPR000792">
    <property type="entry name" value="Tscrpt_reg_LuxR_C"/>
</dbReference>
<evidence type="ECO:0000259" key="5">
    <source>
        <dbReference type="PROSITE" id="PS50043"/>
    </source>
</evidence>
<evidence type="ECO:0000259" key="6">
    <source>
        <dbReference type="PROSITE" id="PS50110"/>
    </source>
</evidence>
<evidence type="ECO:0000256" key="2">
    <source>
        <dbReference type="ARBA" id="ARBA00023125"/>
    </source>
</evidence>
<feature type="domain" description="Response regulatory" evidence="6">
    <location>
        <begin position="6"/>
        <end position="120"/>
    </location>
</feature>
<dbReference type="Pfam" id="PF00072">
    <property type="entry name" value="Response_reg"/>
    <property type="match status" value="1"/>
</dbReference>
<dbReference type="PANTHER" id="PTHR44688:SF16">
    <property type="entry name" value="DNA-BINDING TRANSCRIPTIONAL ACTIVATOR DEVR_DOSR"/>
    <property type="match status" value="1"/>
</dbReference>
<feature type="domain" description="HTH luxR-type" evidence="5">
    <location>
        <begin position="136"/>
        <end position="201"/>
    </location>
</feature>
<dbReference type="Gene3D" id="1.10.10.10">
    <property type="entry name" value="Winged helix-like DNA-binding domain superfamily/Winged helix DNA-binding domain"/>
    <property type="match status" value="1"/>
</dbReference>
<dbReference type="PROSITE" id="PS50043">
    <property type="entry name" value="HTH_LUXR_2"/>
    <property type="match status" value="1"/>
</dbReference>
<dbReference type="PRINTS" id="PR00038">
    <property type="entry name" value="HTHLUXR"/>
</dbReference>